<comment type="caution">
    <text evidence="2">The sequence shown here is derived from an EMBL/GenBank/DDBJ whole genome shotgun (WGS) entry which is preliminary data.</text>
</comment>
<dbReference type="AlphaFoldDB" id="A0A919GV64"/>
<protein>
    <submittedName>
        <fullName evidence="2">Uncharacterized protein</fullName>
    </submittedName>
</protein>
<gene>
    <name evidence="2" type="ORF">Sxan_25500</name>
</gene>
<accession>A0A919GV64</accession>
<evidence type="ECO:0000256" key="1">
    <source>
        <dbReference type="SAM" id="MobiDB-lite"/>
    </source>
</evidence>
<evidence type="ECO:0000313" key="3">
    <source>
        <dbReference type="Proteomes" id="UP000600026"/>
    </source>
</evidence>
<keyword evidence="3" id="KW-1185">Reference proteome</keyword>
<sequence length="111" mass="12237">MGGQTRPHQSGVHLTGGLQQHVGRPEFDDDGCGSDGWHRPIIPSRAARTRRADRPWIPRTAGLAQGWAPRLGTGARHHRAARRGGGPAGRYTRGWGRVCMNMRRNAYSSYV</sequence>
<dbReference type="Proteomes" id="UP000600026">
    <property type="component" value="Unassembled WGS sequence"/>
</dbReference>
<name>A0A919GV64_9ACTN</name>
<proteinExistence type="predicted"/>
<feature type="region of interest" description="Disordered" evidence="1">
    <location>
        <begin position="1"/>
        <end position="94"/>
    </location>
</feature>
<evidence type="ECO:0000313" key="2">
    <source>
        <dbReference type="EMBL" id="GHI85186.1"/>
    </source>
</evidence>
<organism evidence="2 3">
    <name type="scientific">Streptomyces xanthophaeus</name>
    <dbReference type="NCBI Taxonomy" id="67385"/>
    <lineage>
        <taxon>Bacteria</taxon>
        <taxon>Bacillati</taxon>
        <taxon>Actinomycetota</taxon>
        <taxon>Actinomycetes</taxon>
        <taxon>Kitasatosporales</taxon>
        <taxon>Streptomycetaceae</taxon>
        <taxon>Streptomyces</taxon>
    </lineage>
</organism>
<dbReference type="EMBL" id="BNEE01000006">
    <property type="protein sequence ID" value="GHI85186.1"/>
    <property type="molecule type" value="Genomic_DNA"/>
</dbReference>
<reference evidence="2" key="1">
    <citation type="submission" date="2020-09" db="EMBL/GenBank/DDBJ databases">
        <title>Whole genome shotgun sequence of Streptomyces xanthophaeus NBRC 12829.</title>
        <authorList>
            <person name="Komaki H."/>
            <person name="Tamura T."/>
        </authorList>
    </citation>
    <scope>NUCLEOTIDE SEQUENCE</scope>
    <source>
        <strain evidence="2">NBRC 12829</strain>
    </source>
</reference>